<reference evidence="2 3" key="1">
    <citation type="submission" date="2021-08" db="EMBL/GenBank/DDBJ databases">
        <title>Draft Genome Sequence of Phanerochaete sordida strain YK-624.</title>
        <authorList>
            <person name="Mori T."/>
            <person name="Dohra H."/>
            <person name="Suzuki T."/>
            <person name="Kawagishi H."/>
            <person name="Hirai H."/>
        </authorList>
    </citation>
    <scope>NUCLEOTIDE SEQUENCE [LARGE SCALE GENOMIC DNA]</scope>
    <source>
        <strain evidence="2 3">YK-624</strain>
    </source>
</reference>
<evidence type="ECO:0000313" key="3">
    <source>
        <dbReference type="Proteomes" id="UP000703269"/>
    </source>
</evidence>
<proteinExistence type="predicted"/>
<gene>
    <name evidence="2" type="ORF">PsYK624_119370</name>
</gene>
<sequence length="1123" mass="124545">MPVGGARPRHIILSDLLERNPTLSDPKRAEELSNLVLAQERKEARWINSPLTTSIYSPNCEGAAFISASGLVRACTTCAKLLKVKIFTNALRRPPPSPDNAKYTPKTYRNELTGQAYLRHVDVRELSEKGHDLWWTLAKRGLAGRYDNFDALKGLLEVIIAQEDRESRGVGLKNMKYPHSFDEFCTTLAAVSPAAYRSFRAEFGGRSLSSMRAIRSALPRFQPGIVDVNFERLVQFLDAIGCRNMPVTLAVDDTKLHPGLRPYKDSCGSDGTPSWKLAGAHGKVPEFKDYDQLSKLVSELEGDLADKVRAWLVVVGNPEVPPFPLALIPIKASTTQQELRAWHDDIEGRMQRFGINYVSYLADGAANERRLQHDLLTKAVAANQVRRYSFKSPISSSAAPVEIVVPLLENGRPRVVTSDMKHSRKNARGSVQSGSHTIGAGYFVAHIGQLRKIALAPDSPLLHSDIIGGDKQDDRAAARLFSSAVIEHLSETQKTELGLAVYLFVIGELVDAQQNRKTPHSERMKAIWRARFFLDGWLQFINDHPLYAPKTHFISRELYDIFNLIMDGLLGLILVYRDFYPTFPLLPWLHSTETNEHFYGCARKIVKDFTFGELIYMMPKLTRLIDRDIKNAGAAHHSAASHKEGYHHTWFDSRHIEYAALVSFPSDDEISSEILPNAYDEAIQLLSALGMHTSEDSQRALQHAALQGIHTASSSLQEAMVAASRLATREDLTGADYGEDPEVNDIYEDTEGHVTDAHLPSDTENGGEDEDDSNRLGRLLLAESHELSRGKDADKSLDNLATAACANAVYEATTIDTLPEAGQDELADWRHSVQNCLSVLEAHLEQQAALLTVQQPASTADSTALSTVLPHPRSRPLTLYTPTTGLNLAMLVEERRRHETEESRAAVTWRFKNRADLRDASTDAGSEVDPLRELDPSRLKAKIVNEIVRVQTANSQAAKRAGSGLDRAVRWKTGATLKGGTPSVPAVSDSPAAKGERSLYGDSAILRQLPWRWNDAGVSSDHPLRGGSPVLVVHMDQVFFALGHHSVRERGREDSDSQLYRSLRLGQPPFASRRPGLHSLRQLSIPTSCQYPTNRCCRLRLPVPPRGVLDYGVGASRPWSPFP</sequence>
<comment type="caution">
    <text evidence="2">The sequence shown here is derived from an EMBL/GenBank/DDBJ whole genome shotgun (WGS) entry which is preliminary data.</text>
</comment>
<dbReference type="AlphaFoldDB" id="A0A9P3GIJ9"/>
<dbReference type="OrthoDB" id="3268677at2759"/>
<feature type="region of interest" description="Disordered" evidence="1">
    <location>
        <begin position="755"/>
        <end position="774"/>
    </location>
</feature>
<keyword evidence="3" id="KW-1185">Reference proteome</keyword>
<dbReference type="EMBL" id="BPQB01000052">
    <property type="protein sequence ID" value="GJE95750.1"/>
    <property type="molecule type" value="Genomic_DNA"/>
</dbReference>
<accession>A0A9P3GIJ9</accession>
<evidence type="ECO:0000256" key="1">
    <source>
        <dbReference type="SAM" id="MobiDB-lite"/>
    </source>
</evidence>
<dbReference type="Proteomes" id="UP000703269">
    <property type="component" value="Unassembled WGS sequence"/>
</dbReference>
<name>A0A9P3GIJ9_9APHY</name>
<protein>
    <submittedName>
        <fullName evidence="2">Uncharacterized protein</fullName>
    </submittedName>
</protein>
<evidence type="ECO:0000313" key="2">
    <source>
        <dbReference type="EMBL" id="GJE95750.1"/>
    </source>
</evidence>
<organism evidence="2 3">
    <name type="scientific">Phanerochaete sordida</name>
    <dbReference type="NCBI Taxonomy" id="48140"/>
    <lineage>
        <taxon>Eukaryota</taxon>
        <taxon>Fungi</taxon>
        <taxon>Dikarya</taxon>
        <taxon>Basidiomycota</taxon>
        <taxon>Agaricomycotina</taxon>
        <taxon>Agaricomycetes</taxon>
        <taxon>Polyporales</taxon>
        <taxon>Phanerochaetaceae</taxon>
        <taxon>Phanerochaete</taxon>
    </lineage>
</organism>